<dbReference type="EMBL" id="KN716341">
    <property type="protein sequence ID" value="KJH46663.1"/>
    <property type="molecule type" value="Genomic_DNA"/>
</dbReference>
<proteinExistence type="predicted"/>
<dbReference type="OrthoDB" id="5863054at2759"/>
<dbReference type="PANTHER" id="PTHR31578">
    <property type="entry name" value="PROTEIN CBG21223-RELATED"/>
    <property type="match status" value="1"/>
</dbReference>
<gene>
    <name evidence="1" type="ORF">DICVIV_07271</name>
</gene>
<reference evidence="1 2" key="1">
    <citation type="submission" date="2013-11" db="EMBL/GenBank/DDBJ databases">
        <title>Draft genome of the bovine lungworm Dictyocaulus viviparus.</title>
        <authorList>
            <person name="Mitreva M."/>
        </authorList>
    </citation>
    <scope>NUCLEOTIDE SEQUENCE [LARGE SCALE GENOMIC DNA]</scope>
    <source>
        <strain evidence="1 2">HannoverDv2000</strain>
    </source>
</reference>
<name>A0A0D8XPT5_DICVI</name>
<dbReference type="Proteomes" id="UP000053766">
    <property type="component" value="Unassembled WGS sequence"/>
</dbReference>
<organism evidence="1 2">
    <name type="scientific">Dictyocaulus viviparus</name>
    <name type="common">Bovine lungworm</name>
    <dbReference type="NCBI Taxonomy" id="29172"/>
    <lineage>
        <taxon>Eukaryota</taxon>
        <taxon>Metazoa</taxon>
        <taxon>Ecdysozoa</taxon>
        <taxon>Nematoda</taxon>
        <taxon>Chromadorea</taxon>
        <taxon>Rhabditida</taxon>
        <taxon>Rhabditina</taxon>
        <taxon>Rhabditomorpha</taxon>
        <taxon>Strongyloidea</taxon>
        <taxon>Metastrongylidae</taxon>
        <taxon>Dictyocaulus</taxon>
    </lineage>
</organism>
<protein>
    <submittedName>
        <fullName evidence="1">Uncharacterized protein</fullName>
    </submittedName>
</protein>
<sequence>MRSDAPSNTTDKKVKQLSDKWITHRVQTKLPQNVIRAFGQPNMYVALWFRQGKPVLGQAWNDSGVMQCAFGCDEKVFKGKDVGNGTIQLLMYEGNHVTNNFYYEWVSLSEWKSAPKDNSTRELVLCGSLSPIFWKEKCVLGGFDTTTETAVFAECDNFLKVNDASTLGKMLLLFRNTGGGPPGCLCVQCADSSSRTSKLLIVNDWGDFCVGSQWPTDKPIMRALNRPLNTPRGPQDHFVSLWYHHGKPCMGRAWNNVGKIDASFVDSGREFTGEIVGSLQMLVEIPATAAGFEYCWLPYEQASRYIDKDFAPVHMSHVAPCVVQMGPYEILGSVNLKQERAEAAFDGRVITLDGPKIQKLKVLCRKDRDDTLAI</sequence>
<evidence type="ECO:0000313" key="1">
    <source>
        <dbReference type="EMBL" id="KJH46663.1"/>
    </source>
</evidence>
<evidence type="ECO:0000313" key="2">
    <source>
        <dbReference type="Proteomes" id="UP000053766"/>
    </source>
</evidence>
<dbReference type="InterPro" id="IPR021010">
    <property type="entry name" value="Cytosolic_motility_protein"/>
</dbReference>
<dbReference type="PANTHER" id="PTHR31578:SF5">
    <property type="entry name" value="NEMATODE SPECIFIC PEPTIDE FAMILY"/>
    <property type="match status" value="1"/>
</dbReference>
<dbReference type="SUPFAM" id="SSF141739">
    <property type="entry name" value="MFPT repeat-like"/>
    <property type="match status" value="2"/>
</dbReference>
<dbReference type="AlphaFoldDB" id="A0A0D8XPT5"/>
<keyword evidence="2" id="KW-1185">Reference proteome</keyword>
<accession>A0A0D8XPT5</accession>
<dbReference type="Pfam" id="PF12150">
    <property type="entry name" value="MFP2b"/>
    <property type="match status" value="2"/>
</dbReference>
<reference evidence="2" key="2">
    <citation type="journal article" date="2016" name="Sci. Rep.">
        <title>Dictyocaulus viviparus genome, variome and transcriptome elucidate lungworm biology and support future intervention.</title>
        <authorList>
            <person name="McNulty S.N."/>
            <person name="Strube C."/>
            <person name="Rosa B.A."/>
            <person name="Martin J.C."/>
            <person name="Tyagi R."/>
            <person name="Choi Y.J."/>
            <person name="Wang Q."/>
            <person name="Hallsworth Pepin K."/>
            <person name="Zhang X."/>
            <person name="Ozersky P."/>
            <person name="Wilson R.K."/>
            <person name="Sternberg P.W."/>
            <person name="Gasser R.B."/>
            <person name="Mitreva M."/>
        </authorList>
    </citation>
    <scope>NUCLEOTIDE SEQUENCE [LARGE SCALE GENOMIC DNA]</scope>
    <source>
        <strain evidence="2">HannoverDv2000</strain>
    </source>
</reference>